<dbReference type="PANTHER" id="PTHR46201">
    <property type="entry name" value="PHD FINGER PROTEIN MALE MEIOCYTE DEATH 1-RELATED"/>
    <property type="match status" value="1"/>
</dbReference>
<dbReference type="PANTHER" id="PTHR46201:SF9">
    <property type="entry name" value="PHD FINGER PROTEIN MALE MEIOCYTE DEATH 1"/>
    <property type="match status" value="1"/>
</dbReference>
<dbReference type="InterPro" id="IPR059080">
    <property type="entry name" value="WHD_PTC1"/>
</dbReference>
<feature type="non-terminal residue" evidence="2">
    <location>
        <position position="141"/>
    </location>
</feature>
<feature type="domain" description="PTC1-like winged helix-turn-helix" evidence="1">
    <location>
        <begin position="83"/>
        <end position="141"/>
    </location>
</feature>
<gene>
    <name evidence="2" type="ORF">Tci_869781</name>
</gene>
<evidence type="ECO:0000259" key="1">
    <source>
        <dbReference type="Pfam" id="PF25874"/>
    </source>
</evidence>
<evidence type="ECO:0000313" key="2">
    <source>
        <dbReference type="EMBL" id="GFC97811.1"/>
    </source>
</evidence>
<dbReference type="Pfam" id="PF25874">
    <property type="entry name" value="WHD_plant_repro"/>
    <property type="match status" value="1"/>
</dbReference>
<dbReference type="EMBL" id="BKCJ011168379">
    <property type="protein sequence ID" value="GFC97811.1"/>
    <property type="molecule type" value="Genomic_DNA"/>
</dbReference>
<accession>A0A699SJC0</accession>
<feature type="non-terminal residue" evidence="2">
    <location>
        <position position="1"/>
    </location>
</feature>
<reference evidence="2" key="1">
    <citation type="journal article" date="2019" name="Sci. Rep.">
        <title>Draft genome of Tanacetum cinerariifolium, the natural source of mosquito coil.</title>
        <authorList>
            <person name="Yamashiro T."/>
            <person name="Shiraishi A."/>
            <person name="Satake H."/>
            <person name="Nakayama K."/>
        </authorList>
    </citation>
    <scope>NUCLEOTIDE SEQUENCE</scope>
</reference>
<sequence length="141" mass="16333">RKYHFIIPIDRDRNKAIDGGVLDLQTYLLHGLIHCNRQLFRSMLSLKYRIPHNKISIDLNSKSKEKSEKCRKFSNLAAKMDSRWRVSRLENVSNVVVKALKERKARPVKGNSGMSRQEVRDSARLHIGDTGLIDYVLKSMN</sequence>
<protein>
    <submittedName>
        <fullName evidence="2">PHD finger protein MALE MEIOCYTE DEATH 1</fullName>
    </submittedName>
</protein>
<proteinExistence type="predicted"/>
<dbReference type="AlphaFoldDB" id="A0A699SJC0"/>
<comment type="caution">
    <text evidence="2">The sequence shown here is derived from an EMBL/GenBank/DDBJ whole genome shotgun (WGS) entry which is preliminary data.</text>
</comment>
<organism evidence="2">
    <name type="scientific">Tanacetum cinerariifolium</name>
    <name type="common">Dalmatian daisy</name>
    <name type="synonym">Chrysanthemum cinerariifolium</name>
    <dbReference type="NCBI Taxonomy" id="118510"/>
    <lineage>
        <taxon>Eukaryota</taxon>
        <taxon>Viridiplantae</taxon>
        <taxon>Streptophyta</taxon>
        <taxon>Embryophyta</taxon>
        <taxon>Tracheophyta</taxon>
        <taxon>Spermatophyta</taxon>
        <taxon>Magnoliopsida</taxon>
        <taxon>eudicotyledons</taxon>
        <taxon>Gunneridae</taxon>
        <taxon>Pentapetalae</taxon>
        <taxon>asterids</taxon>
        <taxon>campanulids</taxon>
        <taxon>Asterales</taxon>
        <taxon>Asteraceae</taxon>
        <taxon>Asteroideae</taxon>
        <taxon>Anthemideae</taxon>
        <taxon>Anthemidinae</taxon>
        <taxon>Tanacetum</taxon>
    </lineage>
</organism>
<name>A0A699SJC0_TANCI</name>